<dbReference type="EMBL" id="BRXW01000165">
    <property type="protein sequence ID" value="GMI11638.1"/>
    <property type="molecule type" value="Genomic_DNA"/>
</dbReference>
<evidence type="ECO:0000256" key="1">
    <source>
        <dbReference type="ARBA" id="ARBA00006322"/>
    </source>
</evidence>
<dbReference type="InterPro" id="IPR028108">
    <property type="entry name" value="DUF4505"/>
</dbReference>
<organism evidence="2 3">
    <name type="scientific">Triparma laevis f. longispina</name>
    <dbReference type="NCBI Taxonomy" id="1714387"/>
    <lineage>
        <taxon>Eukaryota</taxon>
        <taxon>Sar</taxon>
        <taxon>Stramenopiles</taxon>
        <taxon>Ochrophyta</taxon>
        <taxon>Bolidophyceae</taxon>
        <taxon>Parmales</taxon>
        <taxon>Triparmaceae</taxon>
        <taxon>Triparma</taxon>
    </lineage>
</organism>
<dbReference type="Pfam" id="PF14956">
    <property type="entry name" value="DUF4505"/>
    <property type="match status" value="1"/>
</dbReference>
<comment type="caution">
    <text evidence="2">The sequence shown here is derived from an EMBL/GenBank/DDBJ whole genome shotgun (WGS) entry which is preliminary data.</text>
</comment>
<dbReference type="OrthoDB" id="10260024at2759"/>
<keyword evidence="3" id="KW-1185">Reference proteome</keyword>
<proteinExistence type="inferred from homology"/>
<dbReference type="PANTHER" id="PTHR31449">
    <property type="entry name" value="UPF0598 PROTEIN C8ORF82"/>
    <property type="match status" value="1"/>
</dbReference>
<dbReference type="AlphaFoldDB" id="A0A9W7FG84"/>
<reference evidence="3" key="1">
    <citation type="journal article" date="2023" name="Commun. Biol.">
        <title>Genome analysis of Parmales, the sister group of diatoms, reveals the evolutionary specialization of diatoms from phago-mixotrophs to photoautotrophs.</title>
        <authorList>
            <person name="Ban H."/>
            <person name="Sato S."/>
            <person name="Yoshikawa S."/>
            <person name="Yamada K."/>
            <person name="Nakamura Y."/>
            <person name="Ichinomiya M."/>
            <person name="Sato N."/>
            <person name="Blanc-Mathieu R."/>
            <person name="Endo H."/>
            <person name="Kuwata A."/>
            <person name="Ogata H."/>
        </authorList>
    </citation>
    <scope>NUCLEOTIDE SEQUENCE [LARGE SCALE GENOMIC DNA]</scope>
    <source>
        <strain evidence="3">NIES 3700</strain>
    </source>
</reference>
<gene>
    <name evidence="2" type="ORF">TrLO_g12269</name>
</gene>
<dbReference type="Proteomes" id="UP001165122">
    <property type="component" value="Unassembled WGS sequence"/>
</dbReference>
<accession>A0A9W7FG84</accession>
<name>A0A9W7FG84_9STRA</name>
<protein>
    <submittedName>
        <fullName evidence="2">Uncharacterized protein</fullName>
    </submittedName>
</protein>
<comment type="similarity">
    <text evidence="1">Belongs to the UPF0598 family.</text>
</comment>
<dbReference type="PANTHER" id="PTHR31449:SF3">
    <property type="entry name" value="UPF0598 PROTEIN C8ORF82"/>
    <property type="match status" value="1"/>
</dbReference>
<evidence type="ECO:0000313" key="3">
    <source>
        <dbReference type="Proteomes" id="UP001165122"/>
    </source>
</evidence>
<sequence length="237" mass="27517">MSLIARTRQLMTTLNMPTNLRYTTSEVGDPEARYIEAWQKNCIRPNAFYEEHAENRTYFYSVDLQGRLFLEETSPKNIATSLKSDKFLNFFFKQLRWNNTGEFNSYPFFSPCGPEKNYIRPACLPIVFHDMLHSDLIFGGNLIQSFNPRNLAMSVKSGRMFHKLEHVNDGVKRIKTSMQKSGNDWGLVKSSVAGRIAQRIEYKDDTLYYVDDKGNEHKINNLPDEHESESWGLPNNL</sequence>
<evidence type="ECO:0000313" key="2">
    <source>
        <dbReference type="EMBL" id="GMI11638.1"/>
    </source>
</evidence>